<gene>
    <name evidence="1" type="ORF">EDD42_0546</name>
</gene>
<name>A0A3N2BZ08_9MICO</name>
<keyword evidence="2" id="KW-1185">Reference proteome</keyword>
<organism evidence="1 2">
    <name type="scientific">Plantibacter flavus</name>
    <dbReference type="NCBI Taxonomy" id="150123"/>
    <lineage>
        <taxon>Bacteria</taxon>
        <taxon>Bacillati</taxon>
        <taxon>Actinomycetota</taxon>
        <taxon>Actinomycetes</taxon>
        <taxon>Micrococcales</taxon>
        <taxon>Microbacteriaceae</taxon>
        <taxon>Plantibacter</taxon>
    </lineage>
</organism>
<reference evidence="1 2" key="1">
    <citation type="submission" date="2018-11" db="EMBL/GenBank/DDBJ databases">
        <title>Sequencing the genomes of 1000 actinobacteria strains.</title>
        <authorList>
            <person name="Klenk H.-P."/>
        </authorList>
    </citation>
    <scope>NUCLEOTIDE SEQUENCE [LARGE SCALE GENOMIC DNA]</scope>
    <source>
        <strain evidence="1 2">DSM 14012</strain>
    </source>
</reference>
<evidence type="ECO:0008006" key="3">
    <source>
        <dbReference type="Google" id="ProtNLM"/>
    </source>
</evidence>
<dbReference type="InterPro" id="IPR009784">
    <property type="entry name" value="DUF1349"/>
</dbReference>
<dbReference type="PANTHER" id="PTHR35332">
    <property type="entry name" value="REGULATION OF ENOLASE PROTEIN 1"/>
    <property type="match status" value="1"/>
</dbReference>
<sequence length="203" mass="21884">MHTDVTRIDGLPDLAWTSTPGIASFDADAGALTLTSAAGVDWSNSSLGGPRELRATALAFDAPDHFTLSARVAVVSERSTFDAGALALWIDDEHWAKLCFEQSPQGQAMVVSVVTNTWSDDVNSTHVTADHVWMRVSRRGEAWAFHSSTDGVTWDFVRVFRLHSDAPVRVGFLSQAPVGPPCEARFDEIAFGAAPPTDLRDGS</sequence>
<dbReference type="RefSeq" id="WP_085511994.1">
    <property type="nucleotide sequence ID" value="NZ_FXAP01000003.1"/>
</dbReference>
<dbReference type="Proteomes" id="UP000266915">
    <property type="component" value="Unassembled WGS sequence"/>
</dbReference>
<dbReference type="Pfam" id="PF07081">
    <property type="entry name" value="DUF1349"/>
    <property type="match status" value="1"/>
</dbReference>
<evidence type="ECO:0000313" key="2">
    <source>
        <dbReference type="Proteomes" id="UP000266915"/>
    </source>
</evidence>
<protein>
    <recommendedName>
        <fullName evidence="3">DUF1349 domain-containing protein</fullName>
    </recommendedName>
</protein>
<comment type="caution">
    <text evidence="1">The sequence shown here is derived from an EMBL/GenBank/DDBJ whole genome shotgun (WGS) entry which is preliminary data.</text>
</comment>
<dbReference type="AlphaFoldDB" id="A0A3N2BZ08"/>
<evidence type="ECO:0000313" key="1">
    <source>
        <dbReference type="EMBL" id="ROR80505.1"/>
    </source>
</evidence>
<dbReference type="InterPro" id="IPR013320">
    <property type="entry name" value="ConA-like_dom_sf"/>
</dbReference>
<dbReference type="PANTHER" id="PTHR35332:SF2">
    <property type="entry name" value="REGULATION OF ENOLASE PROTEIN 1"/>
    <property type="match status" value="1"/>
</dbReference>
<accession>A0A3N2BZ08</accession>
<dbReference type="SUPFAM" id="SSF49899">
    <property type="entry name" value="Concanavalin A-like lectins/glucanases"/>
    <property type="match status" value="1"/>
</dbReference>
<dbReference type="EMBL" id="RKHL01000001">
    <property type="protein sequence ID" value="ROR80505.1"/>
    <property type="molecule type" value="Genomic_DNA"/>
</dbReference>
<dbReference type="Gene3D" id="2.60.120.200">
    <property type="match status" value="1"/>
</dbReference>
<proteinExistence type="predicted"/>